<dbReference type="InterPro" id="IPR012912">
    <property type="entry name" value="Plasmid_pRiA4b_Orf3-like"/>
</dbReference>
<dbReference type="RefSeq" id="WP_133711301.1">
    <property type="nucleotide sequence ID" value="NZ_SOAG01000001.1"/>
</dbReference>
<feature type="domain" description="Plasmid pRiA4b Orf3-like" evidence="1">
    <location>
        <begin position="2"/>
        <end position="127"/>
    </location>
</feature>
<organism evidence="2 3">
    <name type="scientific">Myroides indicus</name>
    <dbReference type="NCBI Taxonomy" id="1323422"/>
    <lineage>
        <taxon>Bacteria</taxon>
        <taxon>Pseudomonadati</taxon>
        <taxon>Bacteroidota</taxon>
        <taxon>Flavobacteriia</taxon>
        <taxon>Flavobacteriales</taxon>
        <taxon>Flavobacteriaceae</taxon>
        <taxon>Myroides</taxon>
    </lineage>
</organism>
<comment type="caution">
    <text evidence="2">The sequence shown here is derived from an EMBL/GenBank/DDBJ whole genome shotgun (WGS) entry which is preliminary data.</text>
</comment>
<keyword evidence="3" id="KW-1185">Reference proteome</keyword>
<proteinExistence type="predicted"/>
<accession>A0A4V3E9G7</accession>
<gene>
    <name evidence="2" type="ORF">C8P70_1015</name>
</gene>
<evidence type="ECO:0000313" key="2">
    <source>
        <dbReference type="EMBL" id="TDS66112.1"/>
    </source>
</evidence>
<dbReference type="OrthoDB" id="666725at2"/>
<protein>
    <submittedName>
        <fullName evidence="2">PRiA4b ORF-3-like protein</fullName>
    </submittedName>
</protein>
<name>A0A4V3E9G7_9FLAO</name>
<sequence>MVYKFRIILDTEEDIFRDIAILSSDTLEDLHNAIVNAFGFDGMEAASFYACDDKWTQLEEEISLFDMGDEPGGSKTMTNTAINSVLDEENTKIIYVYDFLNMWTFFVELAAIEERESGVTYPDLLFSHGILPDNVPTKNFSSTPVSNDDIYGEFDDDYNSEDFDMFDEDIDDFGFEEGFEDNWN</sequence>
<evidence type="ECO:0000313" key="3">
    <source>
        <dbReference type="Proteomes" id="UP000295215"/>
    </source>
</evidence>
<reference evidence="2 3" key="1">
    <citation type="submission" date="2019-03" db="EMBL/GenBank/DDBJ databases">
        <title>Genomic Encyclopedia of Archaeal and Bacterial Type Strains, Phase II (KMG-II): from individual species to whole genera.</title>
        <authorList>
            <person name="Goeker M."/>
        </authorList>
    </citation>
    <scope>NUCLEOTIDE SEQUENCE [LARGE SCALE GENOMIC DNA]</scope>
    <source>
        <strain evidence="2 3">DSM 28213</strain>
    </source>
</reference>
<dbReference type="Gene3D" id="3.10.290.30">
    <property type="entry name" value="MM3350-like"/>
    <property type="match status" value="1"/>
</dbReference>
<dbReference type="InterPro" id="IPR024047">
    <property type="entry name" value="MM3350-like_sf"/>
</dbReference>
<dbReference type="EMBL" id="SOAG01000001">
    <property type="protein sequence ID" value="TDS66112.1"/>
    <property type="molecule type" value="Genomic_DNA"/>
</dbReference>
<dbReference type="Proteomes" id="UP000295215">
    <property type="component" value="Unassembled WGS sequence"/>
</dbReference>
<dbReference type="Pfam" id="PF07929">
    <property type="entry name" value="PRiA4_ORF3"/>
    <property type="match status" value="1"/>
</dbReference>
<dbReference type="AlphaFoldDB" id="A0A4V3E9G7"/>
<evidence type="ECO:0000259" key="1">
    <source>
        <dbReference type="Pfam" id="PF07929"/>
    </source>
</evidence>
<dbReference type="SUPFAM" id="SSF159941">
    <property type="entry name" value="MM3350-like"/>
    <property type="match status" value="1"/>
</dbReference>